<evidence type="ECO:0000259" key="3">
    <source>
        <dbReference type="Pfam" id="PF16220"/>
    </source>
</evidence>
<gene>
    <name evidence="4" type="ORF">HRJ34_07220</name>
</gene>
<dbReference type="Pfam" id="PF04773">
    <property type="entry name" value="FecR"/>
    <property type="match status" value="1"/>
</dbReference>
<dbReference type="InterPro" id="IPR012373">
    <property type="entry name" value="Ferrdict_sens_TM"/>
</dbReference>
<evidence type="ECO:0000256" key="1">
    <source>
        <dbReference type="SAM" id="Phobius"/>
    </source>
</evidence>
<feature type="domain" description="FecR N-terminal" evidence="3">
    <location>
        <begin position="11"/>
        <end position="52"/>
    </location>
</feature>
<dbReference type="PIRSF" id="PIRSF018266">
    <property type="entry name" value="FecR"/>
    <property type="match status" value="1"/>
</dbReference>
<sequence length="318" mass="34172">MTRETAQQIEDKAADWVARMHSATWGPDDEAELKLWLAADPRRDGALLQAQAALSMLTSADAGIFGENPPAEPRRRLSRRSFMGFGGAAVAASLGVAAVVFRGTSYVTDVGEIRRIPLADGSTAAINTDSAIAINLQRSKRLVKVDKGEAWFQVAKDVERPFEVEAGRIRVRAVGTAFSVRKLETGAGILVTEGTVDAWADGAEGQMIRISAGDGAFIGNNAAVERVPPEASGVDRALAWRSGKIDLVGQPLSEAVSEFNRYNKRKLVIVDPKLLNEQFDGVFRTDDPAGFAEMVKNSLSVPIDTSYADQILIGKKSS</sequence>
<dbReference type="GO" id="GO:0016989">
    <property type="term" value="F:sigma factor antagonist activity"/>
    <property type="evidence" value="ECO:0007669"/>
    <property type="project" value="TreeGrafter"/>
</dbReference>
<dbReference type="InterPro" id="IPR006860">
    <property type="entry name" value="FecR"/>
</dbReference>
<dbReference type="Proteomes" id="UP000664914">
    <property type="component" value="Chromosome"/>
</dbReference>
<dbReference type="Pfam" id="PF16220">
    <property type="entry name" value="DUF4880"/>
    <property type="match status" value="1"/>
</dbReference>
<organism evidence="4 5">
    <name type="scientific">Rhizorhabdus wittichii</name>
    <dbReference type="NCBI Taxonomy" id="160791"/>
    <lineage>
        <taxon>Bacteria</taxon>
        <taxon>Pseudomonadati</taxon>
        <taxon>Pseudomonadota</taxon>
        <taxon>Alphaproteobacteria</taxon>
        <taxon>Sphingomonadales</taxon>
        <taxon>Sphingomonadaceae</taxon>
        <taxon>Rhizorhabdus</taxon>
    </lineage>
</organism>
<keyword evidence="1" id="KW-1133">Transmembrane helix</keyword>
<proteinExistence type="predicted"/>
<dbReference type="PANTHER" id="PTHR30273:SF2">
    <property type="entry name" value="PROTEIN FECR"/>
    <property type="match status" value="1"/>
</dbReference>
<protein>
    <submittedName>
        <fullName evidence="4">FecR domain-containing protein</fullName>
    </submittedName>
</protein>
<dbReference type="InterPro" id="IPR032623">
    <property type="entry name" value="FecR_N"/>
</dbReference>
<dbReference type="PANTHER" id="PTHR30273">
    <property type="entry name" value="PERIPLASMIC SIGNAL SENSOR AND SIGMA FACTOR ACTIVATOR FECR-RELATED"/>
    <property type="match status" value="1"/>
</dbReference>
<dbReference type="EMBL" id="CP059319">
    <property type="protein sequence ID" value="QTH23281.1"/>
    <property type="molecule type" value="Genomic_DNA"/>
</dbReference>
<dbReference type="AlphaFoldDB" id="A0A975HF79"/>
<feature type="transmembrane region" description="Helical" evidence="1">
    <location>
        <begin position="82"/>
        <end position="101"/>
    </location>
</feature>
<reference evidence="4" key="1">
    <citation type="submission" date="2020-07" db="EMBL/GenBank/DDBJ databases">
        <authorList>
            <person name="Camacho E."/>
        </authorList>
    </citation>
    <scope>NUCLEOTIDE SEQUENCE</scope>
    <source>
        <strain evidence="4">MPO218</strain>
    </source>
</reference>
<evidence type="ECO:0000313" key="4">
    <source>
        <dbReference type="EMBL" id="QTH23281.1"/>
    </source>
</evidence>
<dbReference type="RefSeq" id="WP_208633714.1">
    <property type="nucleotide sequence ID" value="NZ_CP059319.1"/>
</dbReference>
<evidence type="ECO:0000313" key="5">
    <source>
        <dbReference type="Proteomes" id="UP000664914"/>
    </source>
</evidence>
<evidence type="ECO:0000259" key="2">
    <source>
        <dbReference type="Pfam" id="PF04773"/>
    </source>
</evidence>
<accession>A0A975HF79</accession>
<feature type="domain" description="FecR protein" evidence="2">
    <location>
        <begin position="106"/>
        <end position="196"/>
    </location>
</feature>
<reference evidence="4" key="2">
    <citation type="submission" date="2021-04" db="EMBL/GenBank/DDBJ databases">
        <title>Isolation and genomic analysis of the ibuprofen-degrading bacterium Sphingomonas strain MPO218.</title>
        <authorList>
            <person name="Aulestia M."/>
            <person name="Flores A."/>
            <person name="Mangas E.L."/>
            <person name="Perez-Pulido A.J."/>
            <person name="Santero E."/>
            <person name="Camacho E.M."/>
        </authorList>
    </citation>
    <scope>NUCLEOTIDE SEQUENCE</scope>
    <source>
        <strain evidence="4">MPO218</strain>
    </source>
</reference>
<dbReference type="Gene3D" id="2.60.120.1440">
    <property type="match status" value="1"/>
</dbReference>
<keyword evidence="1" id="KW-0472">Membrane</keyword>
<name>A0A975HF79_9SPHN</name>
<keyword evidence="1" id="KW-0812">Transmembrane</keyword>